<accession>A0A401TKT0</accession>
<evidence type="ECO:0000313" key="2">
    <source>
        <dbReference type="Proteomes" id="UP000287033"/>
    </source>
</evidence>
<protein>
    <submittedName>
        <fullName evidence="1">Uncharacterized protein</fullName>
    </submittedName>
</protein>
<dbReference type="AlphaFoldDB" id="A0A401TKT0"/>
<dbReference type="EMBL" id="BEZZ01091241">
    <property type="protein sequence ID" value="GCC43261.1"/>
    <property type="molecule type" value="Genomic_DNA"/>
</dbReference>
<organism evidence="1 2">
    <name type="scientific">Chiloscyllium punctatum</name>
    <name type="common">Brownbanded bambooshark</name>
    <name type="synonym">Hemiscyllium punctatum</name>
    <dbReference type="NCBI Taxonomy" id="137246"/>
    <lineage>
        <taxon>Eukaryota</taxon>
        <taxon>Metazoa</taxon>
        <taxon>Chordata</taxon>
        <taxon>Craniata</taxon>
        <taxon>Vertebrata</taxon>
        <taxon>Chondrichthyes</taxon>
        <taxon>Elasmobranchii</taxon>
        <taxon>Galeomorphii</taxon>
        <taxon>Galeoidea</taxon>
        <taxon>Orectolobiformes</taxon>
        <taxon>Hemiscylliidae</taxon>
        <taxon>Chiloscyllium</taxon>
    </lineage>
</organism>
<gene>
    <name evidence="1" type="ORF">chiPu_0026956</name>
</gene>
<sequence length="103" mass="10982">MPHLPAAATVTAHASPAGRRYRHCACLICRPPLPLLRMPQLPAAGSLTAHALQAGRRERLRRMTPIPPLPAAGVFTAHDSTAGRRPHRSACLTCRPPACSPSL</sequence>
<comment type="caution">
    <text evidence="1">The sequence shown here is derived from an EMBL/GenBank/DDBJ whole genome shotgun (WGS) entry which is preliminary data.</text>
</comment>
<keyword evidence="2" id="KW-1185">Reference proteome</keyword>
<reference evidence="1 2" key="1">
    <citation type="journal article" date="2018" name="Nat. Ecol. Evol.">
        <title>Shark genomes provide insights into elasmobranch evolution and the origin of vertebrates.</title>
        <authorList>
            <person name="Hara Y"/>
            <person name="Yamaguchi K"/>
            <person name="Onimaru K"/>
            <person name="Kadota M"/>
            <person name="Koyanagi M"/>
            <person name="Keeley SD"/>
            <person name="Tatsumi K"/>
            <person name="Tanaka K"/>
            <person name="Motone F"/>
            <person name="Kageyama Y"/>
            <person name="Nozu R"/>
            <person name="Adachi N"/>
            <person name="Nishimura O"/>
            <person name="Nakagawa R"/>
            <person name="Tanegashima C"/>
            <person name="Kiyatake I"/>
            <person name="Matsumoto R"/>
            <person name="Murakumo K"/>
            <person name="Nishida K"/>
            <person name="Terakita A"/>
            <person name="Kuratani S"/>
            <person name="Sato K"/>
            <person name="Hyodo S Kuraku.S."/>
        </authorList>
    </citation>
    <scope>NUCLEOTIDE SEQUENCE [LARGE SCALE GENOMIC DNA]</scope>
</reference>
<proteinExistence type="predicted"/>
<dbReference type="Proteomes" id="UP000287033">
    <property type="component" value="Unassembled WGS sequence"/>
</dbReference>
<evidence type="ECO:0000313" key="1">
    <source>
        <dbReference type="EMBL" id="GCC43261.1"/>
    </source>
</evidence>
<name>A0A401TKT0_CHIPU</name>